<proteinExistence type="inferred from homology"/>
<feature type="domain" description="Type II methyltransferase M.TaqI-like" evidence="9">
    <location>
        <begin position="562"/>
        <end position="723"/>
    </location>
</feature>
<keyword evidence="12" id="KW-1185">Reference proteome</keyword>
<evidence type="ECO:0000256" key="2">
    <source>
        <dbReference type="ARBA" id="ARBA00011900"/>
    </source>
</evidence>
<gene>
    <name evidence="11" type="ORF">PROH_10930</name>
</gene>
<sequence length="1158" mass="132360">MFSATTRALFHLKTLQDAMKNFTFPLDFEERHHIVLPWVKHLQNGTLDQMKEVSLHGDFLRDIFQDVLGYRSLIQGSGETWEIHAEQTMADGGGSADAAIGFFAASTGSRGNVKLGGRVIAPIELKGAKNDLDRPSPGRKESAVDQGWRYANYTPHCQWVIVSNYREIRLYQTSKTPAYYESFLLEDLQNLENFKRFYFILCRQNFLGKSPELTDASRIDRLLLDSDQREEAITKELYEQYKAVRLSLTQHFRRTTPKSLRNRNYVLIEKAQKLLDRILFIAFCEDCGLLPPKTLTKAYEFQDIYGNSSPWDRYKQVFRWVNAGNENPAIPGYNGGLFKPDPLLDETFEVNDLLCSQLNQLTRFDFATEVSVNILGRIFEQSITDLEELKAEAEGQIFDQKQGKRKRQGVYYTPAFITEYIVGLGLGGYLREQEQRLALELGLGDLGDLPLETQREREIQFWQAYHGVLEQMRVLDPACGSGAFLIAAFDYLSREYGRVDRSLKALTESTSNAETIPAKPAVPMVTQGSLLNGNLEPQVSLADPAIPSESTKPEVAALILSQNLYGVDLSPESVEITKLSLWLKTAKPGQVLLDLDDNIKVGNSIVANARVDKAAFKWQRQFPQVFAAGGFDVVLGNPPYVRQELLSPLKPYLQANYQTYDGVADLYVYFYEKGLEVLKPGGVLSYIVTNKWFKAGYGEPLRRFFAENTVVEQILDFGHAPIFEDADVFPCIISARKPTQKRQVPAVQRGPELLVRVCPIPREQLPGLNLSQYVQEQGYDVPWDGFTANTWSLEPPAVNGLMQKIQERGIPLKDFAGVKPYYGIKTGLNEAFLIDEATRNHLVQADSHSAEVIKPYLRGQDINRWIPNWNNLWIILLKSSLNTKWPWSNHNDVDQAEIIFSEYFPSLYKYLHPFKNALQKRQDKCCYWWELRPCAFYDAFTNPKIFFQQIQFHPYFALSQQEIFSNNKVSLLPTDSLYLISVLNSPLIWWYSWRHLPHMKDDALALVGYHMETLPIANVLQNMTAQVEEKAFIIIEITKSNQQAHHEVIDWLKVDHKITKLGQKLENFASLDCDRFLEEVRQRQPKGASFGPKVVKQLREVYNDYAPGIQSRQNQALILENQLSDLVNQAYGLTLEDIDLLWKTAPPRMPIPRPHAQP</sequence>
<dbReference type="PRINTS" id="PR00507">
    <property type="entry name" value="N12N6MTFRASE"/>
</dbReference>
<dbReference type="EMBL" id="AJTX02000004">
    <property type="protein sequence ID" value="KKJ00208.1"/>
    <property type="molecule type" value="Genomic_DNA"/>
</dbReference>
<dbReference type="Gene3D" id="3.40.50.150">
    <property type="entry name" value="Vaccinia Virus protein VP39"/>
    <property type="match status" value="1"/>
</dbReference>
<dbReference type="EC" id="2.1.1.72" evidence="2"/>
<evidence type="ECO:0000313" key="11">
    <source>
        <dbReference type="EMBL" id="KKJ00208.1"/>
    </source>
</evidence>
<dbReference type="GO" id="GO:0004519">
    <property type="term" value="F:endonuclease activity"/>
    <property type="evidence" value="ECO:0007669"/>
    <property type="project" value="UniProtKB-KW"/>
</dbReference>
<dbReference type="InterPro" id="IPR025931">
    <property type="entry name" value="TaqI_C"/>
</dbReference>
<organism evidence="11 12">
    <name type="scientific">Prochlorothrix hollandica PCC 9006 = CALU 1027</name>
    <dbReference type="NCBI Taxonomy" id="317619"/>
    <lineage>
        <taxon>Bacteria</taxon>
        <taxon>Bacillati</taxon>
        <taxon>Cyanobacteriota</taxon>
        <taxon>Cyanophyceae</taxon>
        <taxon>Prochlorotrichales</taxon>
        <taxon>Prochlorotrichaceae</taxon>
        <taxon>Prochlorothrix</taxon>
    </lineage>
</organism>
<dbReference type="PROSITE" id="PS00092">
    <property type="entry name" value="N6_MTASE"/>
    <property type="match status" value="1"/>
</dbReference>
<dbReference type="GO" id="GO:0003677">
    <property type="term" value="F:DNA binding"/>
    <property type="evidence" value="ECO:0007669"/>
    <property type="project" value="UniProtKB-KW"/>
</dbReference>
<protein>
    <recommendedName>
        <fullName evidence="2">site-specific DNA-methyltransferase (adenine-specific)</fullName>
        <ecNumber evidence="2">2.1.1.72</ecNumber>
    </recommendedName>
</protein>
<keyword evidence="11" id="KW-0255">Endonuclease</keyword>
<dbReference type="InterPro" id="IPR002052">
    <property type="entry name" value="DNA_methylase_N6_adenine_CS"/>
</dbReference>
<evidence type="ECO:0000256" key="8">
    <source>
        <dbReference type="ARBA" id="ARBA00047942"/>
    </source>
</evidence>
<keyword evidence="7" id="KW-0238">DNA-binding</keyword>
<evidence type="ECO:0000313" key="12">
    <source>
        <dbReference type="Proteomes" id="UP000034681"/>
    </source>
</evidence>
<dbReference type="Proteomes" id="UP000034681">
    <property type="component" value="Unassembled WGS sequence"/>
</dbReference>
<comment type="similarity">
    <text evidence="1">Belongs to the N(4)/N(6)-methyltransferase family.</text>
</comment>
<keyword evidence="4" id="KW-0808">Transferase</keyword>
<dbReference type="GO" id="GO:0009307">
    <property type="term" value="P:DNA restriction-modification system"/>
    <property type="evidence" value="ECO:0007669"/>
    <property type="project" value="UniProtKB-KW"/>
</dbReference>
<dbReference type="eggNOG" id="COG0827">
    <property type="taxonomic scope" value="Bacteria"/>
</dbReference>
<evidence type="ECO:0000256" key="6">
    <source>
        <dbReference type="ARBA" id="ARBA00022747"/>
    </source>
</evidence>
<dbReference type="InterPro" id="IPR011639">
    <property type="entry name" value="MethylTrfase_TaqI-like_dom"/>
</dbReference>
<dbReference type="eggNOG" id="COG1002">
    <property type="taxonomic scope" value="Bacteria"/>
</dbReference>
<evidence type="ECO:0000256" key="5">
    <source>
        <dbReference type="ARBA" id="ARBA00022691"/>
    </source>
</evidence>
<dbReference type="RefSeq" id="WP_017711566.1">
    <property type="nucleotide sequence ID" value="NZ_KB235933.1"/>
</dbReference>
<dbReference type="GO" id="GO:0009007">
    <property type="term" value="F:site-specific DNA-methyltransferase (adenine-specific) activity"/>
    <property type="evidence" value="ECO:0007669"/>
    <property type="project" value="UniProtKB-EC"/>
</dbReference>
<evidence type="ECO:0000259" key="10">
    <source>
        <dbReference type="Pfam" id="PF12950"/>
    </source>
</evidence>
<reference evidence="11" key="1">
    <citation type="submission" date="2012-04" db="EMBL/GenBank/DDBJ databases">
        <authorList>
            <person name="Borisov I.G."/>
            <person name="Ivanikova N.V."/>
            <person name="Pinevich A.V."/>
        </authorList>
    </citation>
    <scope>NUCLEOTIDE SEQUENCE</scope>
    <source>
        <strain evidence="11">CALU 1027</strain>
    </source>
</reference>
<dbReference type="STRING" id="317619.GCA_000332315_00959"/>
<evidence type="ECO:0000256" key="3">
    <source>
        <dbReference type="ARBA" id="ARBA00022603"/>
    </source>
</evidence>
<dbReference type="PANTHER" id="PTHR33841">
    <property type="entry name" value="DNA METHYLTRANSFERASE YEEA-RELATED"/>
    <property type="match status" value="1"/>
</dbReference>
<dbReference type="InterPro" id="IPR029063">
    <property type="entry name" value="SAM-dependent_MTases_sf"/>
</dbReference>
<name>A0A0M2PYQ2_PROHO</name>
<comment type="catalytic activity">
    <reaction evidence="8">
        <text>a 2'-deoxyadenosine in DNA + S-adenosyl-L-methionine = an N(6)-methyl-2'-deoxyadenosine in DNA + S-adenosyl-L-homocysteine + H(+)</text>
        <dbReference type="Rhea" id="RHEA:15197"/>
        <dbReference type="Rhea" id="RHEA-COMP:12418"/>
        <dbReference type="Rhea" id="RHEA-COMP:12419"/>
        <dbReference type="ChEBI" id="CHEBI:15378"/>
        <dbReference type="ChEBI" id="CHEBI:57856"/>
        <dbReference type="ChEBI" id="CHEBI:59789"/>
        <dbReference type="ChEBI" id="CHEBI:90615"/>
        <dbReference type="ChEBI" id="CHEBI:90616"/>
        <dbReference type="EC" id="2.1.1.72"/>
    </reaction>
</comment>
<dbReference type="AlphaFoldDB" id="A0A0M2PYQ2"/>
<dbReference type="Pfam" id="PF12950">
    <property type="entry name" value="TaqI_C"/>
    <property type="match status" value="1"/>
</dbReference>
<accession>A0A0M2PYQ2</accession>
<dbReference type="Pfam" id="PF07669">
    <property type="entry name" value="Eco57I"/>
    <property type="match status" value="1"/>
</dbReference>
<evidence type="ECO:0000256" key="1">
    <source>
        <dbReference type="ARBA" id="ARBA00006594"/>
    </source>
</evidence>
<keyword evidence="11" id="KW-0378">Hydrolase</keyword>
<keyword evidence="5" id="KW-0949">S-adenosyl-L-methionine</keyword>
<comment type="caution">
    <text evidence="11">The sequence shown here is derived from an EMBL/GenBank/DDBJ whole genome shotgun (WGS) entry which is preliminary data.</text>
</comment>
<dbReference type="SUPFAM" id="SSF53335">
    <property type="entry name" value="S-adenosyl-L-methionine-dependent methyltransferases"/>
    <property type="match status" value="1"/>
</dbReference>
<evidence type="ECO:0000256" key="7">
    <source>
        <dbReference type="ARBA" id="ARBA00023125"/>
    </source>
</evidence>
<dbReference type="InterPro" id="IPR050953">
    <property type="entry name" value="N4_N6_ade-DNA_methylase"/>
</dbReference>
<dbReference type="OrthoDB" id="9806213at2"/>
<evidence type="ECO:0000259" key="9">
    <source>
        <dbReference type="Pfam" id="PF07669"/>
    </source>
</evidence>
<keyword evidence="6" id="KW-0680">Restriction system</keyword>
<keyword evidence="11" id="KW-0540">Nuclease</keyword>
<feature type="domain" description="TaqI-like C-terminal specificity" evidence="10">
    <location>
        <begin position="854"/>
        <end position="1016"/>
    </location>
</feature>
<keyword evidence="3" id="KW-0489">Methyltransferase</keyword>
<dbReference type="GO" id="GO:0032259">
    <property type="term" value="P:methylation"/>
    <property type="evidence" value="ECO:0007669"/>
    <property type="project" value="UniProtKB-KW"/>
</dbReference>
<evidence type="ECO:0000256" key="4">
    <source>
        <dbReference type="ARBA" id="ARBA00022679"/>
    </source>
</evidence>
<dbReference type="REBASE" id="167993">
    <property type="entry name" value="Pho1027ORF10930P"/>
</dbReference>
<dbReference type="PANTHER" id="PTHR33841:SF5">
    <property type="entry name" value="DNA METHYLASE (MODIFICATION METHYLASE) (METHYLTRANSFERASE)-RELATED"/>
    <property type="match status" value="1"/>
</dbReference>